<feature type="compositionally biased region" description="Pro residues" evidence="1">
    <location>
        <begin position="70"/>
        <end position="90"/>
    </location>
</feature>
<feature type="compositionally biased region" description="Low complexity" evidence="1">
    <location>
        <begin position="91"/>
        <end position="103"/>
    </location>
</feature>
<evidence type="ECO:0000313" key="3">
    <source>
        <dbReference type="EMBL" id="RYB05674.1"/>
    </source>
</evidence>
<reference evidence="3 4" key="2">
    <citation type="submission" date="2019-02" db="EMBL/GenBank/DDBJ databases">
        <title>'Lichenibacterium ramalinii' gen. nov. sp. nov., 'Lichenibacterium minor' gen. nov. sp. nov.</title>
        <authorList>
            <person name="Pankratov T."/>
        </authorList>
    </citation>
    <scope>NUCLEOTIDE SEQUENCE [LARGE SCALE GENOMIC DNA]</scope>
    <source>
        <strain evidence="3 4">RmlP001</strain>
    </source>
</reference>
<dbReference type="AlphaFoldDB" id="A0A4Q2RGI9"/>
<organism evidence="3 4">
    <name type="scientific">Lichenibacterium ramalinae</name>
    <dbReference type="NCBI Taxonomy" id="2316527"/>
    <lineage>
        <taxon>Bacteria</taxon>
        <taxon>Pseudomonadati</taxon>
        <taxon>Pseudomonadota</taxon>
        <taxon>Alphaproteobacteria</taxon>
        <taxon>Hyphomicrobiales</taxon>
        <taxon>Lichenihabitantaceae</taxon>
        <taxon>Lichenibacterium</taxon>
    </lineage>
</organism>
<gene>
    <name evidence="3" type="ORF">D3272_08765</name>
</gene>
<dbReference type="Pfam" id="PF06904">
    <property type="entry name" value="Extensin-like_C"/>
    <property type="match status" value="1"/>
</dbReference>
<dbReference type="EMBL" id="QYBC01000006">
    <property type="protein sequence ID" value="RYB05674.1"/>
    <property type="molecule type" value="Genomic_DNA"/>
</dbReference>
<keyword evidence="4" id="KW-1185">Reference proteome</keyword>
<dbReference type="InterPro" id="IPR009683">
    <property type="entry name" value="Extensin-like_C"/>
</dbReference>
<feature type="region of interest" description="Disordered" evidence="1">
    <location>
        <begin position="70"/>
        <end position="125"/>
    </location>
</feature>
<accession>A0A4Q2RGI9</accession>
<feature type="domain" description="Extensin-like C-terminal" evidence="2">
    <location>
        <begin position="125"/>
        <end position="297"/>
    </location>
</feature>
<feature type="compositionally biased region" description="Pro residues" evidence="1">
    <location>
        <begin position="105"/>
        <end position="124"/>
    </location>
</feature>
<evidence type="ECO:0000313" key="4">
    <source>
        <dbReference type="Proteomes" id="UP000289411"/>
    </source>
</evidence>
<proteinExistence type="predicted"/>
<comment type="caution">
    <text evidence="3">The sequence shown here is derived from an EMBL/GenBank/DDBJ whole genome shotgun (WGS) entry which is preliminary data.</text>
</comment>
<dbReference type="Proteomes" id="UP000289411">
    <property type="component" value="Unassembled WGS sequence"/>
</dbReference>
<protein>
    <submittedName>
        <fullName evidence="3">Extensin family protein</fullName>
    </submittedName>
</protein>
<evidence type="ECO:0000259" key="2">
    <source>
        <dbReference type="Pfam" id="PF06904"/>
    </source>
</evidence>
<reference evidence="3 4" key="1">
    <citation type="submission" date="2018-09" db="EMBL/GenBank/DDBJ databases">
        <authorList>
            <person name="Grouzdev D.S."/>
            <person name="Krutkina M.S."/>
        </authorList>
    </citation>
    <scope>NUCLEOTIDE SEQUENCE [LARGE SCALE GENOMIC DNA]</scope>
    <source>
        <strain evidence="3 4">RmlP001</strain>
    </source>
</reference>
<sequence length="301" mass="30983">MGTRDPARPAATGLALGRTARGRPASAILALWCLTWSPGLALAGPLPAPVPVPRPPVAAMPSAPAIVPLPLPRPEEAGPPLPLPSVPPRPEAAGAAPLPRAEAFGPPPPRRAPDPDAPPDPDPVCGPLLAGGKVVARPAAAIAEGDACGVAAPVTLAAVVLRGGRQVALVPPAVMRCDLADRLADWVRDDVAPATAAEGDLLGIADAAAYVCRNRNWAAGARVSEHARGNAIDILAFRFARRTVGWKDPGARDVLAALRASACARFATVLGPGADAFHETDLHVDLEHRRNGFKLCQWTLP</sequence>
<name>A0A4Q2RGI9_9HYPH</name>
<evidence type="ECO:0000256" key="1">
    <source>
        <dbReference type="SAM" id="MobiDB-lite"/>
    </source>
</evidence>